<dbReference type="GO" id="GO:0006631">
    <property type="term" value="P:fatty acid metabolic process"/>
    <property type="evidence" value="ECO:0007669"/>
    <property type="project" value="UniProtKB-KW"/>
</dbReference>
<dbReference type="PANTHER" id="PTHR43859">
    <property type="entry name" value="ACYL-ACTIVATING ENZYME"/>
    <property type="match status" value="1"/>
</dbReference>
<dbReference type="EMBL" id="FOLQ01000002">
    <property type="protein sequence ID" value="SFC68117.1"/>
    <property type="molecule type" value="Genomic_DNA"/>
</dbReference>
<keyword evidence="3" id="KW-0276">Fatty acid metabolism</keyword>
<evidence type="ECO:0000256" key="4">
    <source>
        <dbReference type="ARBA" id="ARBA00023098"/>
    </source>
</evidence>
<feature type="domain" description="AMP-dependent synthetase/ligase" evidence="5">
    <location>
        <begin position="28"/>
        <end position="416"/>
    </location>
</feature>
<dbReference type="Pfam" id="PF13193">
    <property type="entry name" value="AMP-binding_C"/>
    <property type="match status" value="1"/>
</dbReference>
<keyword evidence="8" id="KW-1185">Reference proteome</keyword>
<dbReference type="InterPro" id="IPR000873">
    <property type="entry name" value="AMP-dep_synth/lig_dom"/>
</dbReference>
<keyword evidence="4" id="KW-0443">Lipid metabolism</keyword>
<dbReference type="InterPro" id="IPR042099">
    <property type="entry name" value="ANL_N_sf"/>
</dbReference>
<organism evidence="7 8">
    <name type="scientific">Spirosoma endophyticum</name>
    <dbReference type="NCBI Taxonomy" id="662367"/>
    <lineage>
        <taxon>Bacteria</taxon>
        <taxon>Pseudomonadati</taxon>
        <taxon>Bacteroidota</taxon>
        <taxon>Cytophagia</taxon>
        <taxon>Cytophagales</taxon>
        <taxon>Cytophagaceae</taxon>
        <taxon>Spirosoma</taxon>
    </lineage>
</organism>
<protein>
    <submittedName>
        <fullName evidence="7">Fatty-acyl-CoA synthase</fullName>
    </submittedName>
</protein>
<reference evidence="7 8" key="1">
    <citation type="submission" date="2016-10" db="EMBL/GenBank/DDBJ databases">
        <authorList>
            <person name="de Groot N.N."/>
        </authorList>
    </citation>
    <scope>NUCLEOTIDE SEQUENCE [LARGE SCALE GENOMIC DNA]</scope>
    <source>
        <strain evidence="7 8">DSM 26130</strain>
    </source>
</reference>
<dbReference type="PANTHER" id="PTHR43859:SF4">
    <property type="entry name" value="BUTANOATE--COA LIGASE AAE1-RELATED"/>
    <property type="match status" value="1"/>
</dbReference>
<sequence>MIQTRLIPRTAEAQEPPMLIKTLLAQSLRYEPQREIVYRNLFRMNYVDFNRRVRQLANVLADSGVAPGDTVAVLDWDSHRYLECFFGVTSVGAILHTVNVRLSPAQILFTMNHANDKVVLIHEDFLPILTAIKSQLTTVENYIILSDKVYTGSTTINRLSDIPTDFLGEYEALLTNAPSEYDFPDFDENTWATSFYTTGTTGNPKGVYFSHRQLFMHTMGLLTYIIGYEAMPFRGSSDVYMPITPMFHVHAWGFPFLATMMSAKQVYPGRYEPELLLKLLITEEVTLSHCVPTILNMLVSSPAAEKYRENLSRWKVLIGGSALTKGLAKAATELGITVMSGYGMSETAPVMAVGYLNEQEKALPTADQLELRTRAGRISPFIDMRLMDDDGNFVPHDGHSLGEIVARGPWLTQGYYEDPERGADLWKGGWLHTGDVASVTPDNWVIIADRTKDVIKTGGEWVSSLDMEDVLSQVDGVAESAVVGLPDDRWGERPHALIVQKPGYTLTTEGVKANLQAKVERGELHKWYVPDRILFVPEIPKTSVGKIDKKRIRSEMKDLILGVQSA</sequence>
<dbReference type="STRING" id="662367.SAMN05216167_102138"/>
<dbReference type="RefSeq" id="WP_093823919.1">
    <property type="nucleotide sequence ID" value="NZ_FOLQ01000002.1"/>
</dbReference>
<dbReference type="Pfam" id="PF00501">
    <property type="entry name" value="AMP-binding"/>
    <property type="match status" value="1"/>
</dbReference>
<dbReference type="InterPro" id="IPR045851">
    <property type="entry name" value="AMP-bd_C_sf"/>
</dbReference>
<dbReference type="Gene3D" id="3.40.50.12780">
    <property type="entry name" value="N-terminal domain of ligase-like"/>
    <property type="match status" value="1"/>
</dbReference>
<accession>A0A1I1L4W9</accession>
<keyword evidence="2" id="KW-0436">Ligase</keyword>
<dbReference type="Proteomes" id="UP000198598">
    <property type="component" value="Unassembled WGS sequence"/>
</dbReference>
<evidence type="ECO:0000256" key="3">
    <source>
        <dbReference type="ARBA" id="ARBA00022832"/>
    </source>
</evidence>
<evidence type="ECO:0000259" key="5">
    <source>
        <dbReference type="Pfam" id="PF00501"/>
    </source>
</evidence>
<dbReference type="NCBIfam" id="NF004837">
    <property type="entry name" value="PRK06187.1"/>
    <property type="match status" value="1"/>
</dbReference>
<gene>
    <name evidence="7" type="ORF">SAMN05216167_102138</name>
</gene>
<dbReference type="SUPFAM" id="SSF56801">
    <property type="entry name" value="Acetyl-CoA synthetase-like"/>
    <property type="match status" value="1"/>
</dbReference>
<evidence type="ECO:0000259" key="6">
    <source>
        <dbReference type="Pfam" id="PF13193"/>
    </source>
</evidence>
<dbReference type="OrthoDB" id="9778383at2"/>
<dbReference type="FunFam" id="3.30.300.30:FF:000008">
    <property type="entry name" value="2,3-dihydroxybenzoate-AMP ligase"/>
    <property type="match status" value="1"/>
</dbReference>
<name>A0A1I1L4W9_9BACT</name>
<dbReference type="CDD" id="cd12119">
    <property type="entry name" value="ttLC_FACS_AlkK_like"/>
    <property type="match status" value="1"/>
</dbReference>
<evidence type="ECO:0000256" key="1">
    <source>
        <dbReference type="ARBA" id="ARBA00006432"/>
    </source>
</evidence>
<dbReference type="InterPro" id="IPR025110">
    <property type="entry name" value="AMP-bd_C"/>
</dbReference>
<evidence type="ECO:0000313" key="8">
    <source>
        <dbReference type="Proteomes" id="UP000198598"/>
    </source>
</evidence>
<dbReference type="GO" id="GO:0016874">
    <property type="term" value="F:ligase activity"/>
    <property type="evidence" value="ECO:0007669"/>
    <property type="project" value="UniProtKB-KW"/>
</dbReference>
<feature type="domain" description="AMP-binding enzyme C-terminal" evidence="6">
    <location>
        <begin position="467"/>
        <end position="546"/>
    </location>
</feature>
<evidence type="ECO:0000313" key="7">
    <source>
        <dbReference type="EMBL" id="SFC68117.1"/>
    </source>
</evidence>
<dbReference type="AlphaFoldDB" id="A0A1I1L4W9"/>
<evidence type="ECO:0000256" key="2">
    <source>
        <dbReference type="ARBA" id="ARBA00022598"/>
    </source>
</evidence>
<dbReference type="Gene3D" id="3.30.300.30">
    <property type="match status" value="1"/>
</dbReference>
<proteinExistence type="inferred from homology"/>
<comment type="similarity">
    <text evidence="1">Belongs to the ATP-dependent AMP-binding enzyme family.</text>
</comment>